<comment type="caution">
    <text evidence="1">The sequence shown here is derived from an EMBL/GenBank/DDBJ whole genome shotgun (WGS) entry which is preliminary data.</text>
</comment>
<sequence length="178" mass="20058">MTRLLDAATTFANLHRRWFDDAQGVTDANRRQARDAAGSLVVDVLTLWDENECDYLADAPFLIRLEECDIAAFVMRRPYIALFIGRIETDEPLATFECRTGLSQPEKPSNLRWRSFRPCSYAIGRRAENFVLHTDESELIVELETTLDDGGSITIGGTLPTGAHSRESCRIWSLPHAV</sequence>
<dbReference type="Proteomes" id="UP000236197">
    <property type="component" value="Unassembled WGS sequence"/>
</dbReference>
<accession>A0A2K2UA90</accession>
<dbReference type="EMBL" id="PPEK01000012">
    <property type="protein sequence ID" value="PNV67128.1"/>
    <property type="molecule type" value="Genomic_DNA"/>
</dbReference>
<organism evidence="1 2">
    <name type="scientific">Enteroscipio rubneri</name>
    <dbReference type="NCBI Taxonomy" id="2070686"/>
    <lineage>
        <taxon>Bacteria</taxon>
        <taxon>Bacillati</taxon>
        <taxon>Actinomycetota</taxon>
        <taxon>Coriobacteriia</taxon>
        <taxon>Eggerthellales</taxon>
        <taxon>Eggerthellaceae</taxon>
        <taxon>Enteroscipio</taxon>
    </lineage>
</organism>
<dbReference type="RefSeq" id="WP_103265498.1">
    <property type="nucleotide sequence ID" value="NZ_CABMLE010000012.1"/>
</dbReference>
<evidence type="ECO:0000313" key="1">
    <source>
        <dbReference type="EMBL" id="PNV67128.1"/>
    </source>
</evidence>
<name>A0A2K2UA90_9ACTN</name>
<gene>
    <name evidence="1" type="ORF">C2L71_09335</name>
</gene>
<keyword evidence="2" id="KW-1185">Reference proteome</keyword>
<proteinExistence type="predicted"/>
<reference evidence="2" key="1">
    <citation type="submission" date="2018-01" db="EMBL/GenBank/DDBJ databases">
        <title>Rubneribacter badeniensis gen. nov., sp. nov., and Colonibacter rubneri, gen. nov., sp. nov., WGS of new members of the Eggerthellaceae.</title>
        <authorList>
            <person name="Danylec N."/>
            <person name="Stoll D.A."/>
            <person name="Doetsch A."/>
            <person name="Kulling S.E."/>
            <person name="Huch M."/>
        </authorList>
    </citation>
    <scope>NUCLEOTIDE SEQUENCE [LARGE SCALE GENOMIC DNA]</scope>
    <source>
        <strain evidence="2">ResAG-96</strain>
    </source>
</reference>
<dbReference type="OrthoDB" id="3174638at2"/>
<protein>
    <submittedName>
        <fullName evidence="1">Uncharacterized protein</fullName>
    </submittedName>
</protein>
<evidence type="ECO:0000313" key="2">
    <source>
        <dbReference type="Proteomes" id="UP000236197"/>
    </source>
</evidence>
<dbReference type="AlphaFoldDB" id="A0A2K2UA90"/>